<evidence type="ECO:0000259" key="4">
    <source>
        <dbReference type="Pfam" id="PF13863"/>
    </source>
</evidence>
<protein>
    <recommendedName>
        <fullName evidence="4">DUF4200 domain-containing protein</fullName>
    </recommendedName>
</protein>
<keyword evidence="1 2" id="KW-0175">Coiled coil</keyword>
<feature type="compositionally biased region" description="Low complexity" evidence="3">
    <location>
        <begin position="394"/>
        <end position="418"/>
    </location>
</feature>
<dbReference type="GO" id="GO:0005856">
    <property type="term" value="C:cytoskeleton"/>
    <property type="evidence" value="ECO:0007669"/>
    <property type="project" value="UniProtKB-ARBA"/>
</dbReference>
<reference evidence="5 6" key="1">
    <citation type="journal article" date="2019" name="Sci. Rep.">
        <title>Comparative genomics of chytrid fungi reveal insights into the obligate biotrophic and pathogenic lifestyle of Synchytrium endobioticum.</title>
        <authorList>
            <person name="van de Vossenberg B.T.L.H."/>
            <person name="Warris S."/>
            <person name="Nguyen H.D.T."/>
            <person name="van Gent-Pelzer M.P.E."/>
            <person name="Joly D.L."/>
            <person name="van de Geest H.C."/>
            <person name="Bonants P.J.M."/>
            <person name="Smith D.S."/>
            <person name="Levesque C.A."/>
            <person name="van der Lee T.A.J."/>
        </authorList>
    </citation>
    <scope>NUCLEOTIDE SEQUENCE [LARGE SCALE GENOMIC DNA]</scope>
    <source>
        <strain evidence="5 6">CBS 809.83</strain>
    </source>
</reference>
<dbReference type="EMBL" id="QEAQ01000057">
    <property type="protein sequence ID" value="TPX57151.1"/>
    <property type="molecule type" value="Genomic_DNA"/>
</dbReference>
<feature type="compositionally biased region" description="Low complexity" evidence="3">
    <location>
        <begin position="377"/>
        <end position="386"/>
    </location>
</feature>
<dbReference type="InterPro" id="IPR025252">
    <property type="entry name" value="DUF4200"/>
</dbReference>
<feature type="region of interest" description="Disordered" evidence="3">
    <location>
        <begin position="1"/>
        <end position="70"/>
    </location>
</feature>
<evidence type="ECO:0000313" key="6">
    <source>
        <dbReference type="Proteomes" id="UP000318582"/>
    </source>
</evidence>
<dbReference type="STRING" id="109895.A0A507E095"/>
<dbReference type="PANTHER" id="PTHR21683">
    <property type="entry name" value="COILED-COIL DOMAIN-CONTAINING PROTEIN 42 LIKE-2-LIKE-RELATED"/>
    <property type="match status" value="1"/>
</dbReference>
<organism evidence="5 6">
    <name type="scientific">Powellomyces hirtus</name>
    <dbReference type="NCBI Taxonomy" id="109895"/>
    <lineage>
        <taxon>Eukaryota</taxon>
        <taxon>Fungi</taxon>
        <taxon>Fungi incertae sedis</taxon>
        <taxon>Chytridiomycota</taxon>
        <taxon>Chytridiomycota incertae sedis</taxon>
        <taxon>Chytridiomycetes</taxon>
        <taxon>Spizellomycetales</taxon>
        <taxon>Powellomycetaceae</taxon>
        <taxon>Powellomyces</taxon>
    </lineage>
</organism>
<gene>
    <name evidence="5" type="ORF">PhCBS80983_g04032</name>
</gene>
<feature type="coiled-coil region" evidence="2">
    <location>
        <begin position="180"/>
        <end position="219"/>
    </location>
</feature>
<evidence type="ECO:0000256" key="1">
    <source>
        <dbReference type="ARBA" id="ARBA00023054"/>
    </source>
</evidence>
<feature type="coiled-coil region" evidence="2">
    <location>
        <begin position="270"/>
        <end position="336"/>
    </location>
</feature>
<sequence>MVAGGKSRSPTRQPSQPAANHVVATSSPPGATHIVHTFSATVPPGAKRSAPAIPGGTRLQARGTTAGGHGLGVVVEPARGVDGADETFVTQRAGKLIQQPQLPVVQNERTPSMFESRRTLQSTLLLQKKKEMQAVQAELEKRRLEFAKRMADCKDRQEGLRAKQKQIRDRVTKFEKFLKENDAKRQRANLKAQTEKKLREQKEQELSTLQRQLHQEQLKYANIQHLIKKYQIYEQYLQSVVDILPPDYLDVNEPHINDILMRHKTLVETNEDLMGAVQTSQDEIESEQARLGELVKDKNDLILVHNSTLGTQQKRLDKLKQECAYLEQRLEERDNTGKERMRMLSESKLAINNIFDRISLRPSLVGEDPVAVNPSGQAAASQLQLQPHQGSLAQHPQQHQQHLQPSHQQQQQQSLQLQDHQKEQLANAVITLLIPPPPAYLQKDYADNSAKALAERLHAIQDRVLDLQYITQKAEQAILAQEHHPTKGKKAVAVPGMNGPTGATNLGAAALAAEVNAVK</sequence>
<dbReference type="PANTHER" id="PTHR21683:SF2">
    <property type="entry name" value="COILED-COIL DOMAIN-CONTAINING PROTEIN 42 LIKE-2-LIKE"/>
    <property type="match status" value="1"/>
</dbReference>
<evidence type="ECO:0000256" key="3">
    <source>
        <dbReference type="SAM" id="MobiDB-lite"/>
    </source>
</evidence>
<dbReference type="Pfam" id="PF13863">
    <property type="entry name" value="DUF4200"/>
    <property type="match status" value="1"/>
</dbReference>
<dbReference type="AlphaFoldDB" id="A0A507E095"/>
<comment type="caution">
    <text evidence="5">The sequence shown here is derived from an EMBL/GenBank/DDBJ whole genome shotgun (WGS) entry which is preliminary data.</text>
</comment>
<dbReference type="Proteomes" id="UP000318582">
    <property type="component" value="Unassembled WGS sequence"/>
</dbReference>
<accession>A0A507E095</accession>
<feature type="domain" description="DUF4200" evidence="4">
    <location>
        <begin position="125"/>
        <end position="242"/>
    </location>
</feature>
<proteinExistence type="predicted"/>
<feature type="compositionally biased region" description="Polar residues" evidence="3">
    <location>
        <begin position="8"/>
        <end position="29"/>
    </location>
</feature>
<evidence type="ECO:0000313" key="5">
    <source>
        <dbReference type="EMBL" id="TPX57151.1"/>
    </source>
</evidence>
<keyword evidence="6" id="KW-1185">Reference proteome</keyword>
<dbReference type="InterPro" id="IPR051147">
    <property type="entry name" value="CFAP_domain-containing"/>
</dbReference>
<evidence type="ECO:0000256" key="2">
    <source>
        <dbReference type="SAM" id="Coils"/>
    </source>
</evidence>
<feature type="region of interest" description="Disordered" evidence="3">
    <location>
        <begin position="375"/>
        <end position="420"/>
    </location>
</feature>
<name>A0A507E095_9FUNG</name>